<protein>
    <recommendedName>
        <fullName evidence="4">DYW domain-containing protein</fullName>
    </recommendedName>
</protein>
<feature type="repeat" description="PPR" evidence="3">
    <location>
        <begin position="329"/>
        <end position="363"/>
    </location>
</feature>
<reference evidence="6" key="1">
    <citation type="journal article" date="2014" name="Science">
        <title>The coffee genome provides insight into the convergent evolution of caffeine biosynthesis.</title>
        <authorList>
            <person name="Denoeud F."/>
            <person name="Carretero-Paulet L."/>
            <person name="Dereeper A."/>
            <person name="Droc G."/>
            <person name="Guyot R."/>
            <person name="Pietrella M."/>
            <person name="Zheng C."/>
            <person name="Alberti A."/>
            <person name="Anthony F."/>
            <person name="Aprea G."/>
            <person name="Aury J.M."/>
            <person name="Bento P."/>
            <person name="Bernard M."/>
            <person name="Bocs S."/>
            <person name="Campa C."/>
            <person name="Cenci A."/>
            <person name="Combes M.C."/>
            <person name="Crouzillat D."/>
            <person name="Da Silva C."/>
            <person name="Daddiego L."/>
            <person name="De Bellis F."/>
            <person name="Dussert S."/>
            <person name="Garsmeur O."/>
            <person name="Gayraud T."/>
            <person name="Guignon V."/>
            <person name="Jahn K."/>
            <person name="Jamilloux V."/>
            <person name="Joet T."/>
            <person name="Labadie K."/>
            <person name="Lan T."/>
            <person name="Leclercq J."/>
            <person name="Lepelley M."/>
            <person name="Leroy T."/>
            <person name="Li L.T."/>
            <person name="Librado P."/>
            <person name="Lopez L."/>
            <person name="Munoz A."/>
            <person name="Noel B."/>
            <person name="Pallavicini A."/>
            <person name="Perrotta G."/>
            <person name="Poncet V."/>
            <person name="Pot D."/>
            <person name="Priyono X."/>
            <person name="Rigoreau M."/>
            <person name="Rouard M."/>
            <person name="Rozas J."/>
            <person name="Tranchant-Dubreuil C."/>
            <person name="VanBuren R."/>
            <person name="Zhang Q."/>
            <person name="Andrade A.C."/>
            <person name="Argout X."/>
            <person name="Bertrand B."/>
            <person name="de Kochko A."/>
            <person name="Graziosi G."/>
            <person name="Henry R.J."/>
            <person name="Jayarama X."/>
            <person name="Ming R."/>
            <person name="Nagai C."/>
            <person name="Rounsley S."/>
            <person name="Sankoff D."/>
            <person name="Giuliano G."/>
            <person name="Albert V.A."/>
            <person name="Wincker P."/>
            <person name="Lashermes P."/>
        </authorList>
    </citation>
    <scope>NUCLEOTIDE SEQUENCE [LARGE SCALE GENOMIC DNA]</scope>
    <source>
        <strain evidence="6">cv. DH200-94</strain>
    </source>
</reference>
<accession>A0A068USU2</accession>
<dbReference type="InterPro" id="IPR046960">
    <property type="entry name" value="PPR_At4g14850-like_plant"/>
</dbReference>
<dbReference type="FunFam" id="1.25.40.10:FF:000073">
    <property type="entry name" value="Pentatricopeptide repeat-containing protein chloroplastic"/>
    <property type="match status" value="1"/>
</dbReference>
<evidence type="ECO:0000259" key="4">
    <source>
        <dbReference type="Pfam" id="PF14432"/>
    </source>
</evidence>
<dbReference type="FunCoup" id="A0A068USU2">
    <property type="interactions" value="37"/>
</dbReference>
<dbReference type="PhylomeDB" id="A0A068USU2"/>
<evidence type="ECO:0000256" key="2">
    <source>
        <dbReference type="ARBA" id="ARBA00022737"/>
    </source>
</evidence>
<feature type="domain" description="DYW" evidence="4">
    <location>
        <begin position="679"/>
        <end position="771"/>
    </location>
</feature>
<dbReference type="InterPro" id="IPR032867">
    <property type="entry name" value="DYW_dom"/>
</dbReference>
<dbReference type="Proteomes" id="UP000295252">
    <property type="component" value="Chromosome VII"/>
</dbReference>
<evidence type="ECO:0000256" key="3">
    <source>
        <dbReference type="PROSITE-ProRule" id="PRU00708"/>
    </source>
</evidence>
<gene>
    <name evidence="5" type="ORF">GSCOC_T00033472001</name>
</gene>
<dbReference type="InParanoid" id="A0A068USU2"/>
<dbReference type="Gramene" id="CDP11304">
    <property type="protein sequence ID" value="CDP11304"/>
    <property type="gene ID" value="GSCOC_T00033472001"/>
</dbReference>
<dbReference type="FunFam" id="1.25.40.10:FF:000397">
    <property type="entry name" value="Pentatricopeptide repeat-containing protein At2g40720"/>
    <property type="match status" value="1"/>
</dbReference>
<keyword evidence="2" id="KW-0677">Repeat</keyword>
<evidence type="ECO:0000256" key="1">
    <source>
        <dbReference type="ARBA" id="ARBA00006643"/>
    </source>
</evidence>
<name>A0A068USU2_COFCA</name>
<feature type="repeat" description="PPR" evidence="3">
    <location>
        <begin position="430"/>
        <end position="464"/>
    </location>
</feature>
<proteinExistence type="inferred from homology"/>
<dbReference type="FunFam" id="1.25.40.10:FF:000471">
    <property type="entry name" value="Putative pentatricopeptide repeat-containing protein, mitochondrial"/>
    <property type="match status" value="1"/>
</dbReference>
<dbReference type="InterPro" id="IPR046848">
    <property type="entry name" value="E_motif"/>
</dbReference>
<evidence type="ECO:0000313" key="5">
    <source>
        <dbReference type="EMBL" id="CDP11304.1"/>
    </source>
</evidence>
<dbReference type="AlphaFoldDB" id="A0A068USU2"/>
<dbReference type="Gene3D" id="1.25.40.10">
    <property type="entry name" value="Tetratricopeptide repeat domain"/>
    <property type="match status" value="5"/>
</dbReference>
<feature type="repeat" description="PPR" evidence="3">
    <location>
        <begin position="127"/>
        <end position="161"/>
    </location>
</feature>
<dbReference type="GO" id="GO:0003723">
    <property type="term" value="F:RNA binding"/>
    <property type="evidence" value="ECO:0007669"/>
    <property type="project" value="InterPro"/>
</dbReference>
<dbReference type="OMA" id="PSVMIWR"/>
<dbReference type="InterPro" id="IPR002885">
    <property type="entry name" value="PPR_rpt"/>
</dbReference>
<dbReference type="Pfam" id="PF20431">
    <property type="entry name" value="E_motif"/>
    <property type="match status" value="1"/>
</dbReference>
<sequence length="771" mass="87080">MIRLLSRRELQWTNSCRLFKLLAFVRSQQYGFSFVSAQLAQEEEESLISCKMPPFTPRVSNSHAYANILQNCVENSEPIRGKATHCDIIKRGGCLDLFARNVLLNLYVKCELWYDARQLFDEMPDRNVVSFVTLIQGCSMSERYNEAVQLFGRLHKEGHKLNPYVFTTILKMLVTMEWTELTWSIHACIYKLGYHNDAYVGTALIDAYSVSGFVDTGKEVFDVIEGKDMVCWTGMVSCYAENDCFPEALSLFDQMRMAGFKPNNFTFVSVIKACLGLDAMGMGKSVHGYVLKAGYQMDSYVGISLLDLYTATGDIDDSRQMFEEIPKDDVIPWSFMIARYSQSDRCDEALELFGRMRESLVVPNQFTFASVLQSCATKQAFDFGRQTHCHVIKVGLVSDVFVSNALMDVYAKCGKMDGAMDLFADAAIINDVSWNTIIVGHVQLGDAEKALDLFLTMVDNRVQASDVTCSSILRACASLAALETGAQMHTFIIKTLHDKDLTFVGVLSACSNTGSLDKGQAYFSSMLKTYNVEPCVEHYTCMVSLLGKMGHLDKAVKLIEEIPFEPSVMIWRALLGACVIHKNVEIGKISAQHVLEMDPHDEAAYILLSNIYASVKRWENVSSVRKIMKKKRVKKEPGASWIEHQGIVHYFTVGDVSHPDRKLIQGMLEWLNLRCNRAGYIPISDVILLDVEDDEKARLLWMHSERLALAFSLVRTPSGTPIRIIKNLRICLDCHAVIKLISKQTQRDIVIRDVNRFHHFEDGICSCGDYW</sequence>
<dbReference type="PANTHER" id="PTHR47926">
    <property type="entry name" value="PENTATRICOPEPTIDE REPEAT-CONTAINING PROTEIN"/>
    <property type="match status" value="1"/>
</dbReference>
<dbReference type="Pfam" id="PF01535">
    <property type="entry name" value="PPR"/>
    <property type="match status" value="6"/>
</dbReference>
<keyword evidence="6" id="KW-1185">Reference proteome</keyword>
<dbReference type="PANTHER" id="PTHR47926:SF520">
    <property type="entry name" value="DYW DOMAIN-CONTAINING PROTEIN"/>
    <property type="match status" value="1"/>
</dbReference>
<dbReference type="Pfam" id="PF13041">
    <property type="entry name" value="PPR_2"/>
    <property type="match status" value="2"/>
</dbReference>
<dbReference type="FunFam" id="1.25.40.10:FF:000201">
    <property type="entry name" value="Pentatricopeptide repeat-containing protein mitochondrial"/>
    <property type="match status" value="1"/>
</dbReference>
<dbReference type="GO" id="GO:0008270">
    <property type="term" value="F:zinc ion binding"/>
    <property type="evidence" value="ECO:0007669"/>
    <property type="project" value="InterPro"/>
</dbReference>
<evidence type="ECO:0000313" key="6">
    <source>
        <dbReference type="Proteomes" id="UP000295252"/>
    </source>
</evidence>
<comment type="similarity">
    <text evidence="1">Belongs to the PPR family. PCMP-H subfamily.</text>
</comment>
<dbReference type="Pfam" id="PF14432">
    <property type="entry name" value="DYW_deaminase"/>
    <property type="match status" value="1"/>
</dbReference>
<dbReference type="NCBIfam" id="TIGR00756">
    <property type="entry name" value="PPR"/>
    <property type="match status" value="3"/>
</dbReference>
<dbReference type="PROSITE" id="PS51375">
    <property type="entry name" value="PPR"/>
    <property type="match status" value="4"/>
</dbReference>
<dbReference type="OrthoDB" id="749581at2759"/>
<dbReference type="EMBL" id="HG739138">
    <property type="protein sequence ID" value="CDP11304.1"/>
    <property type="molecule type" value="Genomic_DNA"/>
</dbReference>
<feature type="repeat" description="PPR" evidence="3">
    <location>
        <begin position="228"/>
        <end position="262"/>
    </location>
</feature>
<dbReference type="GO" id="GO:0009451">
    <property type="term" value="P:RNA modification"/>
    <property type="evidence" value="ECO:0007669"/>
    <property type="project" value="InterPro"/>
</dbReference>
<organism evidence="5 6">
    <name type="scientific">Coffea canephora</name>
    <name type="common">Robusta coffee</name>
    <dbReference type="NCBI Taxonomy" id="49390"/>
    <lineage>
        <taxon>Eukaryota</taxon>
        <taxon>Viridiplantae</taxon>
        <taxon>Streptophyta</taxon>
        <taxon>Embryophyta</taxon>
        <taxon>Tracheophyta</taxon>
        <taxon>Spermatophyta</taxon>
        <taxon>Magnoliopsida</taxon>
        <taxon>eudicotyledons</taxon>
        <taxon>Gunneridae</taxon>
        <taxon>Pentapetalae</taxon>
        <taxon>asterids</taxon>
        <taxon>lamiids</taxon>
        <taxon>Gentianales</taxon>
        <taxon>Rubiaceae</taxon>
        <taxon>Ixoroideae</taxon>
        <taxon>Gardenieae complex</taxon>
        <taxon>Bertiereae - Coffeeae clade</taxon>
        <taxon>Coffeeae</taxon>
        <taxon>Coffea</taxon>
    </lineage>
</organism>
<dbReference type="FunFam" id="1.25.40.10:FF:000288">
    <property type="entry name" value="Pentatricopeptide repeat-containing protein At4g02750"/>
    <property type="match status" value="1"/>
</dbReference>
<dbReference type="InterPro" id="IPR011990">
    <property type="entry name" value="TPR-like_helical_dom_sf"/>
</dbReference>